<keyword evidence="2" id="KW-0479">Metal-binding</keyword>
<dbReference type="PROSITE" id="PS01091">
    <property type="entry name" value="TATD_3"/>
    <property type="match status" value="1"/>
</dbReference>
<organism evidence="4 5">
    <name type="scientific">Rhodovibrio sodomensis</name>
    <dbReference type="NCBI Taxonomy" id="1088"/>
    <lineage>
        <taxon>Bacteria</taxon>
        <taxon>Pseudomonadati</taxon>
        <taxon>Pseudomonadota</taxon>
        <taxon>Alphaproteobacteria</taxon>
        <taxon>Rhodospirillales</taxon>
        <taxon>Rhodovibrionaceae</taxon>
        <taxon>Rhodovibrio</taxon>
    </lineage>
</organism>
<dbReference type="EMBL" id="NRRL01000016">
    <property type="protein sequence ID" value="MBK1668044.1"/>
    <property type="molecule type" value="Genomic_DNA"/>
</dbReference>
<dbReference type="PIRSF" id="PIRSF005902">
    <property type="entry name" value="DNase_TatD"/>
    <property type="match status" value="1"/>
</dbReference>
<comment type="caution">
    <text evidence="4">The sequence shown here is derived from an EMBL/GenBank/DDBJ whole genome shotgun (WGS) entry which is preliminary data.</text>
</comment>
<dbReference type="PROSITE" id="PS01137">
    <property type="entry name" value="TATD_1"/>
    <property type="match status" value="1"/>
</dbReference>
<name>A0ABS1DDT4_9PROT</name>
<protein>
    <submittedName>
        <fullName evidence="4">LuxR family transcriptional regulator</fullName>
    </submittedName>
</protein>
<dbReference type="SUPFAM" id="SSF51556">
    <property type="entry name" value="Metallo-dependent hydrolases"/>
    <property type="match status" value="1"/>
</dbReference>
<evidence type="ECO:0000256" key="2">
    <source>
        <dbReference type="ARBA" id="ARBA00022723"/>
    </source>
</evidence>
<sequence length="263" mass="29105">MLVDSHCHLDMIADHQDLDEVVARARRAGVQTMVTISTTLSGWDRVKEIAETYDNVWCSVGVHPHEAGPEGQSAPDKLIELAQHPRVVGIGESGLDYHYDNSPRQAQAESFRTHIVAARETGLPLIVHAREADEDTATILREGYDQGPFPCVMHCFSSGVGLAEAALDLGFYISMSGIATFKKAEEIREVARMVPEHRLLVETDAPYLAPTPRRGKPNEPSYVSYTADSLCETLGLTRAELERRTTDNFFRLFSRAERPADAA</sequence>
<proteinExistence type="inferred from homology"/>
<comment type="similarity">
    <text evidence="1">Belongs to the metallo-dependent hydrolases superfamily. TatD-type hydrolase family.</text>
</comment>
<dbReference type="InterPro" id="IPR032466">
    <property type="entry name" value="Metal_Hydrolase"/>
</dbReference>
<dbReference type="InterPro" id="IPR018228">
    <property type="entry name" value="DNase_TatD-rel_CS"/>
</dbReference>
<dbReference type="Proteomes" id="UP001296873">
    <property type="component" value="Unassembled WGS sequence"/>
</dbReference>
<keyword evidence="3" id="KW-0378">Hydrolase</keyword>
<dbReference type="Pfam" id="PF01026">
    <property type="entry name" value="TatD_DNase"/>
    <property type="match status" value="1"/>
</dbReference>
<reference evidence="4 5" key="1">
    <citation type="journal article" date="2020" name="Microorganisms">
        <title>Osmotic Adaptation and Compatible Solute Biosynthesis of Phototrophic Bacteria as Revealed from Genome Analyses.</title>
        <authorList>
            <person name="Imhoff J.F."/>
            <person name="Rahn T."/>
            <person name="Kunzel S."/>
            <person name="Keller A."/>
            <person name="Neulinger S.C."/>
        </authorList>
    </citation>
    <scope>NUCLEOTIDE SEQUENCE [LARGE SCALE GENOMIC DNA]</scope>
    <source>
        <strain evidence="4 5">DSM 9895</strain>
    </source>
</reference>
<dbReference type="InterPro" id="IPR001130">
    <property type="entry name" value="TatD-like"/>
</dbReference>
<accession>A0ABS1DDT4</accession>
<keyword evidence="5" id="KW-1185">Reference proteome</keyword>
<evidence type="ECO:0000256" key="3">
    <source>
        <dbReference type="ARBA" id="ARBA00022801"/>
    </source>
</evidence>
<dbReference type="PANTHER" id="PTHR46124">
    <property type="entry name" value="D-AMINOACYL-TRNA DEACYLASE"/>
    <property type="match status" value="1"/>
</dbReference>
<dbReference type="RefSeq" id="WP_200340214.1">
    <property type="nucleotide sequence ID" value="NZ_NRRL01000016.1"/>
</dbReference>
<dbReference type="InterPro" id="IPR015991">
    <property type="entry name" value="TatD/YcfH-like"/>
</dbReference>
<evidence type="ECO:0000313" key="5">
    <source>
        <dbReference type="Proteomes" id="UP001296873"/>
    </source>
</evidence>
<dbReference type="Gene3D" id="3.20.20.140">
    <property type="entry name" value="Metal-dependent hydrolases"/>
    <property type="match status" value="1"/>
</dbReference>
<dbReference type="PANTHER" id="PTHR46124:SF2">
    <property type="entry name" value="D-AMINOACYL-TRNA DEACYLASE"/>
    <property type="match status" value="1"/>
</dbReference>
<dbReference type="NCBIfam" id="TIGR00010">
    <property type="entry name" value="YchF/TatD family DNA exonuclease"/>
    <property type="match status" value="1"/>
</dbReference>
<dbReference type="PROSITE" id="PS01090">
    <property type="entry name" value="TATD_2"/>
    <property type="match status" value="1"/>
</dbReference>
<evidence type="ECO:0000256" key="1">
    <source>
        <dbReference type="ARBA" id="ARBA00009275"/>
    </source>
</evidence>
<gene>
    <name evidence="4" type="ORF">CKO28_08340</name>
</gene>
<evidence type="ECO:0000313" key="4">
    <source>
        <dbReference type="EMBL" id="MBK1668044.1"/>
    </source>
</evidence>
<dbReference type="CDD" id="cd01310">
    <property type="entry name" value="TatD_DNAse"/>
    <property type="match status" value="1"/>
</dbReference>